<dbReference type="SUPFAM" id="SSF46911">
    <property type="entry name" value="Ribosomal protein S18"/>
    <property type="match status" value="1"/>
</dbReference>
<evidence type="ECO:0000256" key="1">
    <source>
        <dbReference type="ARBA" id="ARBA00005589"/>
    </source>
</evidence>
<name>A0A1G2LRH1_9BACT</name>
<dbReference type="GO" id="GO:0003735">
    <property type="term" value="F:structural constituent of ribosome"/>
    <property type="evidence" value="ECO:0007669"/>
    <property type="project" value="InterPro"/>
</dbReference>
<protein>
    <recommendedName>
        <fullName evidence="4">Small ribosomal subunit protein bS18</fullName>
    </recommendedName>
</protein>
<gene>
    <name evidence="4" type="primary">rpsR</name>
    <name evidence="6" type="ORF">A2909_02760</name>
</gene>
<dbReference type="Proteomes" id="UP000178302">
    <property type="component" value="Unassembled WGS sequence"/>
</dbReference>
<dbReference type="PANTHER" id="PTHR13479">
    <property type="entry name" value="30S RIBOSOMAL PROTEIN S18"/>
    <property type="match status" value="1"/>
</dbReference>
<proteinExistence type="inferred from homology"/>
<dbReference type="PANTHER" id="PTHR13479:SF40">
    <property type="entry name" value="SMALL RIBOSOMAL SUBUNIT PROTEIN BS18M"/>
    <property type="match status" value="1"/>
</dbReference>
<evidence type="ECO:0000256" key="2">
    <source>
        <dbReference type="ARBA" id="ARBA00022980"/>
    </source>
</evidence>
<dbReference type="GO" id="GO:0070181">
    <property type="term" value="F:small ribosomal subunit rRNA binding"/>
    <property type="evidence" value="ECO:0007669"/>
    <property type="project" value="TreeGrafter"/>
</dbReference>
<dbReference type="GO" id="GO:1990904">
    <property type="term" value="C:ribonucleoprotein complex"/>
    <property type="evidence" value="ECO:0007669"/>
    <property type="project" value="UniProtKB-KW"/>
</dbReference>
<keyword evidence="4" id="KW-0694">RNA-binding</keyword>
<dbReference type="GO" id="GO:0005840">
    <property type="term" value="C:ribosome"/>
    <property type="evidence" value="ECO:0007669"/>
    <property type="project" value="UniProtKB-KW"/>
</dbReference>
<dbReference type="GO" id="GO:0006412">
    <property type="term" value="P:translation"/>
    <property type="evidence" value="ECO:0007669"/>
    <property type="project" value="UniProtKB-UniRule"/>
</dbReference>
<dbReference type="AlphaFoldDB" id="A0A1G2LRH1"/>
<evidence type="ECO:0000256" key="4">
    <source>
        <dbReference type="HAMAP-Rule" id="MF_00270"/>
    </source>
</evidence>
<comment type="caution">
    <text evidence="6">The sequence shown here is derived from an EMBL/GenBank/DDBJ whole genome shotgun (WGS) entry which is preliminary data.</text>
</comment>
<keyword evidence="2 4" id="KW-0689">Ribosomal protein</keyword>
<dbReference type="HAMAP" id="MF_00270">
    <property type="entry name" value="Ribosomal_bS18"/>
    <property type="match status" value="1"/>
</dbReference>
<dbReference type="EMBL" id="MHQZ01000017">
    <property type="protein sequence ID" value="OHA14094.1"/>
    <property type="molecule type" value="Genomic_DNA"/>
</dbReference>
<evidence type="ECO:0000256" key="5">
    <source>
        <dbReference type="RuleBase" id="RU003910"/>
    </source>
</evidence>
<evidence type="ECO:0000256" key="3">
    <source>
        <dbReference type="ARBA" id="ARBA00023274"/>
    </source>
</evidence>
<organism evidence="6 7">
    <name type="scientific">Candidatus Tagabacteria bacterium RIFCSPLOWO2_01_FULL_39_11</name>
    <dbReference type="NCBI Taxonomy" id="1802295"/>
    <lineage>
        <taxon>Bacteria</taxon>
        <taxon>Candidatus Tagaibacteriota</taxon>
    </lineage>
</organism>
<dbReference type="NCBIfam" id="TIGR00165">
    <property type="entry name" value="S18"/>
    <property type="match status" value="1"/>
</dbReference>
<dbReference type="Gene3D" id="4.10.640.10">
    <property type="entry name" value="Ribosomal protein S18"/>
    <property type="match status" value="1"/>
</dbReference>
<reference evidence="6 7" key="1">
    <citation type="journal article" date="2016" name="Nat. Commun.">
        <title>Thousands of microbial genomes shed light on interconnected biogeochemical processes in an aquifer system.</title>
        <authorList>
            <person name="Anantharaman K."/>
            <person name="Brown C.T."/>
            <person name="Hug L.A."/>
            <person name="Sharon I."/>
            <person name="Castelle C.J."/>
            <person name="Probst A.J."/>
            <person name="Thomas B.C."/>
            <person name="Singh A."/>
            <person name="Wilkins M.J."/>
            <person name="Karaoz U."/>
            <person name="Brodie E.L."/>
            <person name="Williams K.H."/>
            <person name="Hubbard S.S."/>
            <person name="Banfield J.F."/>
        </authorList>
    </citation>
    <scope>NUCLEOTIDE SEQUENCE [LARGE SCALE GENOMIC DNA]</scope>
</reference>
<dbReference type="Pfam" id="PF01084">
    <property type="entry name" value="Ribosomal_S18"/>
    <property type="match status" value="1"/>
</dbReference>
<comment type="subunit">
    <text evidence="4">Part of the 30S ribosomal subunit. Forms a tight heterodimer with protein bS6.</text>
</comment>
<dbReference type="PRINTS" id="PR00974">
    <property type="entry name" value="RIBOSOMALS18"/>
</dbReference>
<keyword evidence="3 4" id="KW-0687">Ribonucleoprotein</keyword>
<keyword evidence="4" id="KW-0699">rRNA-binding</keyword>
<dbReference type="InterPro" id="IPR036870">
    <property type="entry name" value="Ribosomal_bS18_sf"/>
</dbReference>
<dbReference type="InterPro" id="IPR001648">
    <property type="entry name" value="Ribosomal_bS18"/>
</dbReference>
<evidence type="ECO:0000313" key="7">
    <source>
        <dbReference type="Proteomes" id="UP000178302"/>
    </source>
</evidence>
<accession>A0A1G2LRH1</accession>
<evidence type="ECO:0000313" key="6">
    <source>
        <dbReference type="EMBL" id="OHA14094.1"/>
    </source>
</evidence>
<comment type="function">
    <text evidence="4">Binds as a heterodimer with protein bS6 to the central domain of the 16S rRNA, where it helps stabilize the platform of the 30S subunit.</text>
</comment>
<comment type="similarity">
    <text evidence="1 4 5">Belongs to the bacterial ribosomal protein bS18 family.</text>
</comment>
<sequence length="69" mass="8166">MKDKKQCYFCANNIRIIDYKNVEPLKRFLSMQAKILPKNQTGLCAKHQRKLSRTIKRARIMSLLPFVAR</sequence>